<dbReference type="OrthoDB" id="5579281at2759"/>
<dbReference type="GO" id="GO:1902657">
    <property type="term" value="P:protein localization to prospore membrane"/>
    <property type="evidence" value="ECO:0007669"/>
    <property type="project" value="InterPro"/>
</dbReference>
<feature type="region of interest" description="Disordered" evidence="1">
    <location>
        <begin position="93"/>
        <end position="138"/>
    </location>
</feature>
<evidence type="ECO:0000259" key="2">
    <source>
        <dbReference type="SMART" id="SM00233"/>
    </source>
</evidence>
<feature type="domain" description="PH" evidence="2">
    <location>
        <begin position="870"/>
        <end position="1022"/>
    </location>
</feature>
<feature type="domain" description="PH" evidence="2">
    <location>
        <begin position="605"/>
        <end position="797"/>
    </location>
</feature>
<name>A0A2G8RLZ8_9APHY</name>
<gene>
    <name evidence="3" type="ORF">GSI_15228</name>
</gene>
<feature type="compositionally biased region" description="Polar residues" evidence="1">
    <location>
        <begin position="219"/>
        <end position="232"/>
    </location>
</feature>
<dbReference type="STRING" id="1077348.A0A2G8RLZ8"/>
<feature type="region of interest" description="Disordered" evidence="1">
    <location>
        <begin position="813"/>
        <end position="841"/>
    </location>
</feature>
<feature type="compositionally biased region" description="Low complexity" evidence="1">
    <location>
        <begin position="157"/>
        <end position="172"/>
    </location>
</feature>
<evidence type="ECO:0000313" key="4">
    <source>
        <dbReference type="Proteomes" id="UP000230002"/>
    </source>
</evidence>
<feature type="region of interest" description="Disordered" evidence="1">
    <location>
        <begin position="1"/>
        <end position="80"/>
    </location>
</feature>
<dbReference type="Proteomes" id="UP000230002">
    <property type="component" value="Unassembled WGS sequence"/>
</dbReference>
<feature type="region of interest" description="Disordered" evidence="1">
    <location>
        <begin position="643"/>
        <end position="665"/>
    </location>
</feature>
<dbReference type="InterPro" id="IPR039486">
    <property type="entry name" value="Mug56/Spo71_PH"/>
</dbReference>
<accession>A0A2G8RLZ8</accession>
<dbReference type="InterPro" id="IPR040345">
    <property type="entry name" value="Mug56/Spo71"/>
</dbReference>
<dbReference type="InterPro" id="IPR001849">
    <property type="entry name" value="PH_domain"/>
</dbReference>
<protein>
    <recommendedName>
        <fullName evidence="2">PH domain-containing protein</fullName>
    </recommendedName>
</protein>
<dbReference type="InterPro" id="IPR057379">
    <property type="entry name" value="PH_SPO71"/>
</dbReference>
<reference evidence="3 4" key="1">
    <citation type="journal article" date="2015" name="Sci. Rep.">
        <title>Chromosome-level genome map provides insights into diverse defense mechanisms in the medicinal fungus Ganoderma sinense.</title>
        <authorList>
            <person name="Zhu Y."/>
            <person name="Xu J."/>
            <person name="Sun C."/>
            <person name="Zhou S."/>
            <person name="Xu H."/>
            <person name="Nelson D.R."/>
            <person name="Qian J."/>
            <person name="Song J."/>
            <person name="Luo H."/>
            <person name="Xiang L."/>
            <person name="Li Y."/>
            <person name="Xu Z."/>
            <person name="Ji A."/>
            <person name="Wang L."/>
            <person name="Lu S."/>
            <person name="Hayward A."/>
            <person name="Sun W."/>
            <person name="Li X."/>
            <person name="Schwartz D.C."/>
            <person name="Wang Y."/>
            <person name="Chen S."/>
        </authorList>
    </citation>
    <scope>NUCLEOTIDE SEQUENCE [LARGE SCALE GENOMIC DNA]</scope>
    <source>
        <strain evidence="3 4">ZZ0214-1</strain>
    </source>
</reference>
<keyword evidence="4" id="KW-1185">Reference proteome</keyword>
<dbReference type="EMBL" id="AYKW01000069">
    <property type="protein sequence ID" value="PIL22539.1"/>
    <property type="molecule type" value="Genomic_DNA"/>
</dbReference>
<dbReference type="PANTHER" id="PTHR28076">
    <property type="entry name" value="SPORULATION-SPECIFIC PROTEIN 71"/>
    <property type="match status" value="1"/>
</dbReference>
<dbReference type="Pfam" id="PF23207">
    <property type="entry name" value="PH_SPO71"/>
    <property type="match status" value="1"/>
</dbReference>
<dbReference type="Pfam" id="PF15404">
    <property type="entry name" value="PH_4"/>
    <property type="match status" value="1"/>
</dbReference>
<dbReference type="PANTHER" id="PTHR28076:SF1">
    <property type="entry name" value="PROSPORE MEMBRANE ADAPTER PROTEIN SPO71"/>
    <property type="match status" value="1"/>
</dbReference>
<feature type="compositionally biased region" description="Acidic residues" evidence="1">
    <location>
        <begin position="236"/>
        <end position="247"/>
    </location>
</feature>
<feature type="compositionally biased region" description="Basic and acidic residues" evidence="1">
    <location>
        <begin position="118"/>
        <end position="130"/>
    </location>
</feature>
<evidence type="ECO:0000313" key="3">
    <source>
        <dbReference type="EMBL" id="PIL22539.1"/>
    </source>
</evidence>
<organism evidence="3 4">
    <name type="scientific">Ganoderma sinense ZZ0214-1</name>
    <dbReference type="NCBI Taxonomy" id="1077348"/>
    <lineage>
        <taxon>Eukaryota</taxon>
        <taxon>Fungi</taxon>
        <taxon>Dikarya</taxon>
        <taxon>Basidiomycota</taxon>
        <taxon>Agaricomycotina</taxon>
        <taxon>Agaricomycetes</taxon>
        <taxon>Polyporales</taxon>
        <taxon>Polyporaceae</taxon>
        <taxon>Ganoderma</taxon>
    </lineage>
</organism>
<evidence type="ECO:0000256" key="1">
    <source>
        <dbReference type="SAM" id="MobiDB-lite"/>
    </source>
</evidence>
<proteinExistence type="predicted"/>
<dbReference type="SMART" id="SM00233">
    <property type="entry name" value="PH"/>
    <property type="match status" value="2"/>
</dbReference>
<sequence length="1042" mass="117477">MATQTSSAHVSGPLSPEDVVKRDDVHKRRRRFIGPVPASAFDMDSKRPRNRKHKHSLLGQSDHSQESSSSDDDDDSSSLSEVIHHHALEFFLRHGGQQEDWGESQQKSVRKEMRKRWRQSDWARARKEQKQAGSSHKWVGTSFDVGVFLGVDTMDENLPSSSQLNPPSTSSPAPVVDPTADGVSHSTRPETFITAPAEIPTSKPPSPLSPAPSREQDASADSVTALVPSTSRQGEEPADPLADEEASAETVPSSLPPPQPNGTSHSGPSFLPVSGKGKGKAVRVHYGDSPAPPSEVLERTGSAINVTSAGAAERTTCEARAKKGDVIMRDRMMVRVSYTEYSVPTPFDETRNRVARHLDNEGWAEYIVAWRKDRLELYTEHRMFGRAWFADSKRLAYIAPLGSPSTRLSLYSYVDMSFCITCPPTLLRPDSARVRMFHGERGTHIFVFKVKCRSRAMDWMWQLWRHKGGQLPPFIEIKNPAVDTRMRVDVPGFDTVDIDAAYKVFQKGNIVRLCQRYIRSAPEYRALLDHELGAGAKFELAWRLNTELDWVWQDTDLQDNARQWAVLCGLALKQGDKPARLEFRLKRHFPTRLYLKDGTRLDEPAAVEGYVDRIRLNPQLRHSVYLVTHDGYLFSLLPAHAHPPHPPGAPTASPSASQSTLDAAGLVESAETRRKAELRRGRAQVLQATGMFDLRSIVAVRRAFQHIPQDTEPSAVPQGTDWEDGAAFWEQVERSESDDEDAGGEIGMAKTTDKAHLRLRRSFELVLVTGRVLRFEAYSCATALEWIVRLRQLVSYWKKRHQADARLEMKIAHASTGRERITPHRPREDHQHSPGHTHDAPPELLHEREAAMPDLSTFYNWCVLEGCRVMLKRGRLYSRKGWWGQYSHVQLVLLSGHLVEFDISPHHSMHHRRGKSINLVDAYVCSGYFAAQYLPAGQYDANAPPVARRYGDGLETDDSEEDTMFIVWYRNVTGEAEGVHRIITAMDIPPLKAKRKVKVFRTRSKLERDAWVWAINVEIEKVVRASKGREEALRQAGKLCYL</sequence>
<feature type="region of interest" description="Disordered" evidence="1">
    <location>
        <begin position="153"/>
        <end position="296"/>
    </location>
</feature>
<dbReference type="AlphaFoldDB" id="A0A2G8RLZ8"/>
<comment type="caution">
    <text evidence="3">The sequence shown here is derived from an EMBL/GenBank/DDBJ whole genome shotgun (WGS) entry which is preliminary data.</text>
</comment>